<organism evidence="2">
    <name type="scientific">Magallana gigas</name>
    <name type="common">Pacific oyster</name>
    <name type="synonym">Crassostrea gigas</name>
    <dbReference type="NCBI Taxonomy" id="29159"/>
    <lineage>
        <taxon>Eukaryota</taxon>
        <taxon>Metazoa</taxon>
        <taxon>Spiralia</taxon>
        <taxon>Lophotrochozoa</taxon>
        <taxon>Mollusca</taxon>
        <taxon>Bivalvia</taxon>
        <taxon>Autobranchia</taxon>
        <taxon>Pteriomorphia</taxon>
        <taxon>Ostreida</taxon>
        <taxon>Ostreoidea</taxon>
        <taxon>Ostreidae</taxon>
        <taxon>Magallana</taxon>
    </lineage>
</organism>
<dbReference type="InParanoid" id="K1RID6"/>
<feature type="domain" description="DH" evidence="1">
    <location>
        <begin position="24"/>
        <end position="89"/>
    </location>
</feature>
<dbReference type="Gene3D" id="1.20.900.10">
    <property type="entry name" value="Dbl homology (DH) domain"/>
    <property type="match status" value="1"/>
</dbReference>
<dbReference type="EMBL" id="JH816631">
    <property type="protein sequence ID" value="EKC33966.1"/>
    <property type="molecule type" value="Genomic_DNA"/>
</dbReference>
<accession>K1RID6</accession>
<dbReference type="InterPro" id="IPR000219">
    <property type="entry name" value="DH_dom"/>
</dbReference>
<dbReference type="Pfam" id="PF00621">
    <property type="entry name" value="RhoGEF"/>
    <property type="match status" value="1"/>
</dbReference>
<evidence type="ECO:0000259" key="1">
    <source>
        <dbReference type="Pfam" id="PF00621"/>
    </source>
</evidence>
<gene>
    <name evidence="2" type="ORF">CGI_10021037</name>
</gene>
<dbReference type="HOGENOM" id="CLU_2111243_0_0_1"/>
<reference evidence="2" key="1">
    <citation type="journal article" date="2012" name="Nature">
        <title>The oyster genome reveals stress adaptation and complexity of shell formation.</title>
        <authorList>
            <person name="Zhang G."/>
            <person name="Fang X."/>
            <person name="Guo X."/>
            <person name="Li L."/>
            <person name="Luo R."/>
            <person name="Xu F."/>
            <person name="Yang P."/>
            <person name="Zhang L."/>
            <person name="Wang X."/>
            <person name="Qi H."/>
            <person name="Xiong Z."/>
            <person name="Que H."/>
            <person name="Xie Y."/>
            <person name="Holland P.W."/>
            <person name="Paps J."/>
            <person name="Zhu Y."/>
            <person name="Wu F."/>
            <person name="Chen Y."/>
            <person name="Wang J."/>
            <person name="Peng C."/>
            <person name="Meng J."/>
            <person name="Yang L."/>
            <person name="Liu J."/>
            <person name="Wen B."/>
            <person name="Zhang N."/>
            <person name="Huang Z."/>
            <person name="Zhu Q."/>
            <person name="Feng Y."/>
            <person name="Mount A."/>
            <person name="Hedgecock D."/>
            <person name="Xu Z."/>
            <person name="Liu Y."/>
            <person name="Domazet-Loso T."/>
            <person name="Du Y."/>
            <person name="Sun X."/>
            <person name="Zhang S."/>
            <person name="Liu B."/>
            <person name="Cheng P."/>
            <person name="Jiang X."/>
            <person name="Li J."/>
            <person name="Fan D."/>
            <person name="Wang W."/>
            <person name="Fu W."/>
            <person name="Wang T."/>
            <person name="Wang B."/>
            <person name="Zhang J."/>
            <person name="Peng Z."/>
            <person name="Li Y."/>
            <person name="Li N."/>
            <person name="Wang J."/>
            <person name="Chen M."/>
            <person name="He Y."/>
            <person name="Tan F."/>
            <person name="Song X."/>
            <person name="Zheng Q."/>
            <person name="Huang R."/>
            <person name="Yang H."/>
            <person name="Du X."/>
            <person name="Chen L."/>
            <person name="Yang M."/>
            <person name="Gaffney P.M."/>
            <person name="Wang S."/>
            <person name="Luo L."/>
            <person name="She Z."/>
            <person name="Ming Y."/>
            <person name="Huang W."/>
            <person name="Zhang S."/>
            <person name="Huang B."/>
            <person name="Zhang Y."/>
            <person name="Qu T."/>
            <person name="Ni P."/>
            <person name="Miao G."/>
            <person name="Wang J."/>
            <person name="Wang Q."/>
            <person name="Steinberg C.E."/>
            <person name="Wang H."/>
            <person name="Li N."/>
            <person name="Qian L."/>
            <person name="Zhang G."/>
            <person name="Li Y."/>
            <person name="Yang H."/>
            <person name="Liu X."/>
            <person name="Wang J."/>
            <person name="Yin Y."/>
            <person name="Wang J."/>
        </authorList>
    </citation>
    <scope>NUCLEOTIDE SEQUENCE [LARGE SCALE GENOMIC DNA]</scope>
    <source>
        <strain evidence="2">05x7-T-G4-1.051#20</strain>
    </source>
</reference>
<name>K1RID6_MAGGI</name>
<sequence>MTIMKKSVDEKEKPLLEDTLRSWDQKSSQIGSLFNSKLWTVYEEYCNNYHKTRQLLDEKYTSDDSFVDFCNLRRGSSAYSLDTLLHLPICCPIVEWRKQKKIRADYCPAEDLARA</sequence>
<dbReference type="AlphaFoldDB" id="K1RID6"/>
<protein>
    <recommendedName>
        <fullName evidence="1">DH domain-containing protein</fullName>
    </recommendedName>
</protein>
<dbReference type="InterPro" id="IPR035899">
    <property type="entry name" value="DBL_dom_sf"/>
</dbReference>
<proteinExistence type="predicted"/>
<dbReference type="SUPFAM" id="SSF48065">
    <property type="entry name" value="DBL homology domain (DH-domain)"/>
    <property type="match status" value="1"/>
</dbReference>
<dbReference type="GO" id="GO:0005085">
    <property type="term" value="F:guanyl-nucleotide exchange factor activity"/>
    <property type="evidence" value="ECO:0007669"/>
    <property type="project" value="InterPro"/>
</dbReference>
<evidence type="ECO:0000313" key="2">
    <source>
        <dbReference type="EMBL" id="EKC33966.1"/>
    </source>
</evidence>